<reference evidence="2" key="1">
    <citation type="journal article" date="2022" name="Mol. Ecol. Resour.">
        <title>The genomes of chicory, endive, great burdock and yacon provide insights into Asteraceae palaeo-polyploidization history and plant inulin production.</title>
        <authorList>
            <person name="Fan W."/>
            <person name="Wang S."/>
            <person name="Wang H."/>
            <person name="Wang A."/>
            <person name="Jiang F."/>
            <person name="Liu H."/>
            <person name="Zhao H."/>
            <person name="Xu D."/>
            <person name="Zhang Y."/>
        </authorList>
    </citation>
    <scope>NUCLEOTIDE SEQUENCE [LARGE SCALE GENOMIC DNA]</scope>
    <source>
        <strain evidence="2">cv. Yunnan</strain>
    </source>
</reference>
<dbReference type="EMBL" id="CM042033">
    <property type="protein sequence ID" value="KAI3773648.1"/>
    <property type="molecule type" value="Genomic_DNA"/>
</dbReference>
<keyword evidence="2" id="KW-1185">Reference proteome</keyword>
<evidence type="ECO:0000313" key="1">
    <source>
        <dbReference type="EMBL" id="KAI3773648.1"/>
    </source>
</evidence>
<name>A0ACB9FQL5_9ASTR</name>
<evidence type="ECO:0000313" key="2">
    <source>
        <dbReference type="Proteomes" id="UP001056120"/>
    </source>
</evidence>
<dbReference type="Proteomes" id="UP001056120">
    <property type="component" value="Linkage Group LG16"/>
</dbReference>
<gene>
    <name evidence="1" type="ORF">L1987_48178</name>
</gene>
<comment type="caution">
    <text evidence="1">The sequence shown here is derived from an EMBL/GenBank/DDBJ whole genome shotgun (WGS) entry which is preliminary data.</text>
</comment>
<reference evidence="1 2" key="2">
    <citation type="journal article" date="2022" name="Mol. Ecol. Resour.">
        <title>The genomes of chicory, endive, great burdock and yacon provide insights into Asteraceae paleo-polyploidization history and plant inulin production.</title>
        <authorList>
            <person name="Fan W."/>
            <person name="Wang S."/>
            <person name="Wang H."/>
            <person name="Wang A."/>
            <person name="Jiang F."/>
            <person name="Liu H."/>
            <person name="Zhao H."/>
            <person name="Xu D."/>
            <person name="Zhang Y."/>
        </authorList>
    </citation>
    <scope>NUCLEOTIDE SEQUENCE [LARGE SCALE GENOMIC DNA]</scope>
    <source>
        <strain evidence="2">cv. Yunnan</strain>
        <tissue evidence="1">Leaves</tissue>
    </source>
</reference>
<organism evidence="1 2">
    <name type="scientific">Smallanthus sonchifolius</name>
    <dbReference type="NCBI Taxonomy" id="185202"/>
    <lineage>
        <taxon>Eukaryota</taxon>
        <taxon>Viridiplantae</taxon>
        <taxon>Streptophyta</taxon>
        <taxon>Embryophyta</taxon>
        <taxon>Tracheophyta</taxon>
        <taxon>Spermatophyta</taxon>
        <taxon>Magnoliopsida</taxon>
        <taxon>eudicotyledons</taxon>
        <taxon>Gunneridae</taxon>
        <taxon>Pentapetalae</taxon>
        <taxon>asterids</taxon>
        <taxon>campanulids</taxon>
        <taxon>Asterales</taxon>
        <taxon>Asteraceae</taxon>
        <taxon>Asteroideae</taxon>
        <taxon>Heliantheae alliance</taxon>
        <taxon>Millerieae</taxon>
        <taxon>Smallanthus</taxon>
    </lineage>
</organism>
<protein>
    <submittedName>
        <fullName evidence="1">Uncharacterized protein</fullName>
    </submittedName>
</protein>
<accession>A0ACB9FQL5</accession>
<proteinExistence type="predicted"/>
<sequence>MLLGQYSTGKTTFIKHLLRSSYREAHVGPEPTTDRFVVVMPLHALNPKSSEVSSKPRSSSIHIIRSRVATGSRVSGGTSSKLKINARQFNHQFVGSSAPCNSSWDGVKTLKICLPDIYQVKDWKTVELIDFKGEEEMTLADKGLAFPGFSEFAE</sequence>